<dbReference type="AlphaFoldDB" id="A0A0C3PNX7"/>
<proteinExistence type="predicted"/>
<gene>
    <name evidence="3" type="ORF">M407DRAFT_247055</name>
</gene>
<dbReference type="OrthoDB" id="3259878at2759"/>
<reference evidence="3 4" key="1">
    <citation type="submission" date="2014-04" db="EMBL/GenBank/DDBJ databases">
        <authorList>
            <consortium name="DOE Joint Genome Institute"/>
            <person name="Kuo A."/>
            <person name="Girlanda M."/>
            <person name="Perotto S."/>
            <person name="Kohler A."/>
            <person name="Nagy L.G."/>
            <person name="Floudas D."/>
            <person name="Copeland A."/>
            <person name="Barry K.W."/>
            <person name="Cichocki N."/>
            <person name="Veneault-Fourrey C."/>
            <person name="LaButti K."/>
            <person name="Lindquist E.A."/>
            <person name="Lipzen A."/>
            <person name="Lundell T."/>
            <person name="Morin E."/>
            <person name="Murat C."/>
            <person name="Sun H."/>
            <person name="Tunlid A."/>
            <person name="Henrissat B."/>
            <person name="Grigoriev I.V."/>
            <person name="Hibbett D.S."/>
            <person name="Martin F."/>
            <person name="Nordberg H.P."/>
            <person name="Cantor M.N."/>
            <person name="Hua S.X."/>
        </authorList>
    </citation>
    <scope>NUCLEOTIDE SEQUENCE [LARGE SCALE GENOMIC DNA]</scope>
    <source>
        <strain evidence="3 4">MUT 4182</strain>
    </source>
</reference>
<evidence type="ECO:0000313" key="3">
    <source>
        <dbReference type="EMBL" id="KIO16155.1"/>
    </source>
</evidence>
<feature type="transmembrane region" description="Helical" evidence="2">
    <location>
        <begin position="145"/>
        <end position="162"/>
    </location>
</feature>
<protein>
    <recommendedName>
        <fullName evidence="5">Transmembrane protein</fullName>
    </recommendedName>
</protein>
<keyword evidence="2" id="KW-0812">Transmembrane</keyword>
<dbReference type="EMBL" id="KN823655">
    <property type="protein sequence ID" value="KIO16155.1"/>
    <property type="molecule type" value="Genomic_DNA"/>
</dbReference>
<evidence type="ECO:0000256" key="2">
    <source>
        <dbReference type="SAM" id="Phobius"/>
    </source>
</evidence>
<name>A0A0C3PNX7_9AGAM</name>
<feature type="region of interest" description="Disordered" evidence="1">
    <location>
        <begin position="1"/>
        <end position="56"/>
    </location>
</feature>
<keyword evidence="4" id="KW-1185">Reference proteome</keyword>
<organism evidence="3 4">
    <name type="scientific">Tulasnella calospora MUT 4182</name>
    <dbReference type="NCBI Taxonomy" id="1051891"/>
    <lineage>
        <taxon>Eukaryota</taxon>
        <taxon>Fungi</taxon>
        <taxon>Dikarya</taxon>
        <taxon>Basidiomycota</taxon>
        <taxon>Agaricomycotina</taxon>
        <taxon>Agaricomycetes</taxon>
        <taxon>Cantharellales</taxon>
        <taxon>Tulasnellaceae</taxon>
        <taxon>Tulasnella</taxon>
    </lineage>
</organism>
<accession>A0A0C3PNX7</accession>
<feature type="compositionally biased region" description="Polar residues" evidence="1">
    <location>
        <begin position="1"/>
        <end position="11"/>
    </location>
</feature>
<keyword evidence="2" id="KW-1133">Transmembrane helix</keyword>
<feature type="region of interest" description="Disordered" evidence="1">
    <location>
        <begin position="192"/>
        <end position="222"/>
    </location>
</feature>
<evidence type="ECO:0000256" key="1">
    <source>
        <dbReference type="SAM" id="MobiDB-lite"/>
    </source>
</evidence>
<feature type="compositionally biased region" description="Low complexity" evidence="1">
    <location>
        <begin position="47"/>
        <end position="56"/>
    </location>
</feature>
<sequence length="222" mass="24512">MEQITPSTSPRRSMARKLATLPPIATGLPERPLMSMNEKQQETDARSPSGSSTSSCHSMLPCIMITPSSPTHEYDYEVHYFEAPEPQPSRCRGFFSSIRKAFCPSSSCTSRNDAAIALPDSPSVSKYGYTSSTDRSWSASRRFRMILALAAVLFFSLHLIALPKMDHGMYEVFSTDHLHDAESHDAVAWETVSEWQPAPPSTDEATPDVKPIDPVQPAHPAL</sequence>
<keyword evidence="2" id="KW-0472">Membrane</keyword>
<evidence type="ECO:0008006" key="5">
    <source>
        <dbReference type="Google" id="ProtNLM"/>
    </source>
</evidence>
<reference evidence="4" key="2">
    <citation type="submission" date="2015-01" db="EMBL/GenBank/DDBJ databases">
        <title>Evolutionary Origins and Diversification of the Mycorrhizal Mutualists.</title>
        <authorList>
            <consortium name="DOE Joint Genome Institute"/>
            <consortium name="Mycorrhizal Genomics Consortium"/>
            <person name="Kohler A."/>
            <person name="Kuo A."/>
            <person name="Nagy L.G."/>
            <person name="Floudas D."/>
            <person name="Copeland A."/>
            <person name="Barry K.W."/>
            <person name="Cichocki N."/>
            <person name="Veneault-Fourrey C."/>
            <person name="LaButti K."/>
            <person name="Lindquist E.A."/>
            <person name="Lipzen A."/>
            <person name="Lundell T."/>
            <person name="Morin E."/>
            <person name="Murat C."/>
            <person name="Riley R."/>
            <person name="Ohm R."/>
            <person name="Sun H."/>
            <person name="Tunlid A."/>
            <person name="Henrissat B."/>
            <person name="Grigoriev I.V."/>
            <person name="Hibbett D.S."/>
            <person name="Martin F."/>
        </authorList>
    </citation>
    <scope>NUCLEOTIDE SEQUENCE [LARGE SCALE GENOMIC DNA]</scope>
    <source>
        <strain evidence="4">MUT 4182</strain>
    </source>
</reference>
<dbReference type="Proteomes" id="UP000054248">
    <property type="component" value="Unassembled WGS sequence"/>
</dbReference>
<dbReference type="HOGENOM" id="CLU_1246155_0_0_1"/>
<evidence type="ECO:0000313" key="4">
    <source>
        <dbReference type="Proteomes" id="UP000054248"/>
    </source>
</evidence>